<keyword evidence="3" id="KW-1185">Reference proteome</keyword>
<comment type="caution">
    <text evidence="2">The sequence shown here is derived from an EMBL/GenBank/DDBJ whole genome shotgun (WGS) entry which is preliminary data.</text>
</comment>
<evidence type="ECO:0000313" key="3">
    <source>
        <dbReference type="Proteomes" id="UP000612956"/>
    </source>
</evidence>
<accession>A0A917VE31</accession>
<protein>
    <recommendedName>
        <fullName evidence="4">Plasmid mobilization relaxosome protein MobC</fullName>
    </recommendedName>
</protein>
<feature type="compositionally biased region" description="Basic residues" evidence="1">
    <location>
        <begin position="1"/>
        <end position="10"/>
    </location>
</feature>
<evidence type="ECO:0000313" key="2">
    <source>
        <dbReference type="EMBL" id="GGK69012.1"/>
    </source>
</evidence>
<dbReference type="AlphaFoldDB" id="A0A917VE31"/>
<name>A0A917VE31_9NOCA</name>
<evidence type="ECO:0000256" key="1">
    <source>
        <dbReference type="SAM" id="MobiDB-lite"/>
    </source>
</evidence>
<feature type="region of interest" description="Disordered" evidence="1">
    <location>
        <begin position="1"/>
        <end position="20"/>
    </location>
</feature>
<dbReference type="Proteomes" id="UP000612956">
    <property type="component" value="Unassembled WGS sequence"/>
</dbReference>
<sequence>MPQKSRARYRAHSEEKRDRKKVAFSPTEWALVEAAAATVGLRPGAFVGQAAVGAARAFAKRREGSEVRTSGEVQALTDEVRELRRLLGNVSGNVNDIAKHANSTHEVPELQAAAVLAHLRRNNDRIDAWLMKVLRSETL</sequence>
<dbReference type="EMBL" id="BMMW01000007">
    <property type="protein sequence ID" value="GGK69012.1"/>
    <property type="molecule type" value="Genomic_DNA"/>
</dbReference>
<proteinExistence type="predicted"/>
<reference evidence="2" key="2">
    <citation type="submission" date="2020-09" db="EMBL/GenBank/DDBJ databases">
        <authorList>
            <person name="Sun Q."/>
            <person name="Zhou Y."/>
        </authorList>
    </citation>
    <scope>NUCLEOTIDE SEQUENCE</scope>
    <source>
        <strain evidence="2">CGMCC 4.7278</strain>
    </source>
</reference>
<reference evidence="2" key="1">
    <citation type="journal article" date="2014" name="Int. J. Syst. Evol. Microbiol.">
        <title>Complete genome sequence of Corynebacterium casei LMG S-19264T (=DSM 44701T), isolated from a smear-ripened cheese.</title>
        <authorList>
            <consortium name="US DOE Joint Genome Institute (JGI-PGF)"/>
            <person name="Walter F."/>
            <person name="Albersmeier A."/>
            <person name="Kalinowski J."/>
            <person name="Ruckert C."/>
        </authorList>
    </citation>
    <scope>NUCLEOTIDE SEQUENCE</scope>
    <source>
        <strain evidence="2">CGMCC 4.7278</strain>
    </source>
</reference>
<organism evidence="2 3">
    <name type="scientific">Nocardia camponoti</name>
    <dbReference type="NCBI Taxonomy" id="1616106"/>
    <lineage>
        <taxon>Bacteria</taxon>
        <taxon>Bacillati</taxon>
        <taxon>Actinomycetota</taxon>
        <taxon>Actinomycetes</taxon>
        <taxon>Mycobacteriales</taxon>
        <taxon>Nocardiaceae</taxon>
        <taxon>Nocardia</taxon>
    </lineage>
</organism>
<evidence type="ECO:0008006" key="4">
    <source>
        <dbReference type="Google" id="ProtNLM"/>
    </source>
</evidence>
<gene>
    <name evidence="2" type="ORF">GCM10011591_46400</name>
</gene>